<feature type="region of interest" description="Disordered" evidence="1">
    <location>
        <begin position="1"/>
        <end position="32"/>
    </location>
</feature>
<dbReference type="InterPro" id="IPR054695">
    <property type="entry name" value="Pierisin-like_dom"/>
</dbReference>
<evidence type="ECO:0000256" key="1">
    <source>
        <dbReference type="SAM" id="MobiDB-lite"/>
    </source>
</evidence>
<organism evidence="3 4">
    <name type="scientific">Streptomyces formicae</name>
    <dbReference type="NCBI Taxonomy" id="1616117"/>
    <lineage>
        <taxon>Bacteria</taxon>
        <taxon>Bacillati</taxon>
        <taxon>Actinomycetota</taxon>
        <taxon>Actinomycetes</taxon>
        <taxon>Kitasatosporales</taxon>
        <taxon>Streptomycetaceae</taxon>
        <taxon>Streptomyces</taxon>
    </lineage>
</organism>
<protein>
    <recommendedName>
        <fullName evidence="2">Pierisin-like domain-containing protein</fullName>
    </recommendedName>
</protein>
<dbReference type="EMBL" id="CP022685">
    <property type="protein sequence ID" value="ATL31566.1"/>
    <property type="molecule type" value="Genomic_DNA"/>
</dbReference>
<dbReference type="Gene3D" id="3.90.210.10">
    <property type="entry name" value="Heat-Labile Enterotoxin, subunit A"/>
    <property type="match status" value="1"/>
</dbReference>
<evidence type="ECO:0000259" key="2">
    <source>
        <dbReference type="Pfam" id="PF22596"/>
    </source>
</evidence>
<reference evidence="3 4" key="1">
    <citation type="submission" date="2017-08" db="EMBL/GenBank/DDBJ databases">
        <title>Complete Genome Sequence of Streptomyces formicae KY5, the formicamycin producer.</title>
        <authorList>
            <person name="Holmes N.A."/>
            <person name="Devine R."/>
            <person name="Qin Z."/>
            <person name="Seipke R.F."/>
            <person name="Wilkinson B."/>
            <person name="Hutchings M.I."/>
        </authorList>
    </citation>
    <scope>NUCLEOTIDE SEQUENCE [LARGE SCALE GENOMIC DNA]</scope>
    <source>
        <strain evidence="3 4">KY5</strain>
    </source>
</reference>
<evidence type="ECO:0000313" key="3">
    <source>
        <dbReference type="EMBL" id="ATL31566.1"/>
    </source>
</evidence>
<dbReference type="Proteomes" id="UP000221011">
    <property type="component" value="Chromosome"/>
</dbReference>
<dbReference type="KEGG" id="sfk:KY5_6548c"/>
<name>A0A291QJ80_9ACTN</name>
<dbReference type="SUPFAM" id="SSF56399">
    <property type="entry name" value="ADP-ribosylation"/>
    <property type="match status" value="1"/>
</dbReference>
<feature type="compositionally biased region" description="Basic and acidic residues" evidence="1">
    <location>
        <begin position="51"/>
        <end position="60"/>
    </location>
</feature>
<dbReference type="Pfam" id="PF22596">
    <property type="entry name" value="Scabin-like"/>
    <property type="match status" value="1"/>
</dbReference>
<sequence length="304" mass="32920">MREHDHARKTAPATSRAAARRSPAGAGSPLQRLQALQAAAGNAAVVQLLQQDERQGEQRGEQPVVQRAPGQDSMAMDIDQRDFSDAEEISDGGMDSEADEADYQSFMAERGKYPRSTTPTPQEAVGFGDSKYGVDPAKVKTMREDKAGGGRPLPPLLYRKDNELLYRWDKRTPDQILGKGFDAWNDKLPASLRHYQKLLQKTGFVSTTRSPGGYVPDWARQPDGSGYRYVISAPGGIDLVDTLGTTSFVQQQEVIFWRGMTAGHILRAELCDKNGNILKVIPAGGAGAGQAAAGQGDAMDIDSD</sequence>
<feature type="domain" description="Pierisin-like" evidence="2">
    <location>
        <begin position="165"/>
        <end position="281"/>
    </location>
</feature>
<gene>
    <name evidence="3" type="ORF">KY5_6548c</name>
</gene>
<proteinExistence type="predicted"/>
<feature type="region of interest" description="Disordered" evidence="1">
    <location>
        <begin position="49"/>
        <end position="78"/>
    </location>
</feature>
<feature type="region of interest" description="Disordered" evidence="1">
    <location>
        <begin position="111"/>
        <end position="131"/>
    </location>
</feature>
<accession>A0A291QJ80</accession>
<dbReference type="AlphaFoldDB" id="A0A291QJ80"/>
<evidence type="ECO:0000313" key="4">
    <source>
        <dbReference type="Proteomes" id="UP000221011"/>
    </source>
</evidence>
<feature type="compositionally biased region" description="Low complexity" evidence="1">
    <location>
        <begin position="10"/>
        <end position="32"/>
    </location>
</feature>
<keyword evidence="4" id="KW-1185">Reference proteome</keyword>